<keyword evidence="4" id="KW-1185">Reference proteome</keyword>
<evidence type="ECO:0000259" key="2">
    <source>
        <dbReference type="PROSITE" id="PS50041"/>
    </source>
</evidence>
<dbReference type="SUPFAM" id="SSF56436">
    <property type="entry name" value="C-type lectin-like"/>
    <property type="match status" value="1"/>
</dbReference>
<reference evidence="3" key="2">
    <citation type="submission" date="2025-09" db="UniProtKB">
        <authorList>
            <consortium name="Ensembl"/>
        </authorList>
    </citation>
    <scope>IDENTIFICATION</scope>
</reference>
<dbReference type="InterPro" id="IPR001304">
    <property type="entry name" value="C-type_lectin-like"/>
</dbReference>
<dbReference type="InterPro" id="IPR016187">
    <property type="entry name" value="CTDL_fold"/>
</dbReference>
<dbReference type="AlphaFoldDB" id="A0A8C6TC13"/>
<evidence type="ECO:0000313" key="4">
    <source>
        <dbReference type="Proteomes" id="UP000694523"/>
    </source>
</evidence>
<dbReference type="InterPro" id="IPR050111">
    <property type="entry name" value="C-type_lectin/snaclec_domain"/>
</dbReference>
<dbReference type="Gene3D" id="3.10.100.10">
    <property type="entry name" value="Mannose-Binding Protein A, subunit A"/>
    <property type="match status" value="1"/>
</dbReference>
<organism evidence="3 4">
    <name type="scientific">Neogobius melanostomus</name>
    <name type="common">round goby</name>
    <dbReference type="NCBI Taxonomy" id="47308"/>
    <lineage>
        <taxon>Eukaryota</taxon>
        <taxon>Metazoa</taxon>
        <taxon>Chordata</taxon>
        <taxon>Craniata</taxon>
        <taxon>Vertebrata</taxon>
        <taxon>Euteleostomi</taxon>
        <taxon>Actinopterygii</taxon>
        <taxon>Neopterygii</taxon>
        <taxon>Teleostei</taxon>
        <taxon>Neoteleostei</taxon>
        <taxon>Acanthomorphata</taxon>
        <taxon>Gobiaria</taxon>
        <taxon>Gobiiformes</taxon>
        <taxon>Gobioidei</taxon>
        <taxon>Gobiidae</taxon>
        <taxon>Benthophilinae</taxon>
        <taxon>Neogobiini</taxon>
        <taxon>Neogobius</taxon>
    </lineage>
</organism>
<dbReference type="InterPro" id="IPR016186">
    <property type="entry name" value="C-type_lectin-like/link_sf"/>
</dbReference>
<sequence>GFNTQIFLLVVLMISDGCKLPTDGLPLFGRCCPEGWTLFGTRCFKFFDSKLTWTEAEKSCQTHGANLASIHSAEENAFVVDLIKNATGENRWTWIGGQDAETLWMWSDGSVWDYSKWPSVQPDNDGGIEHVLEINWAGKGSQKSVQNKNRTKSYTHDNVFCPRVDHL</sequence>
<evidence type="ECO:0000256" key="1">
    <source>
        <dbReference type="SAM" id="SignalP"/>
    </source>
</evidence>
<dbReference type="PRINTS" id="PR00356">
    <property type="entry name" value="ANTIFREEZEII"/>
</dbReference>
<feature type="domain" description="C-type lectin" evidence="2">
    <location>
        <begin position="39"/>
        <end position="136"/>
    </location>
</feature>
<reference evidence="3" key="1">
    <citation type="submission" date="2025-08" db="UniProtKB">
        <authorList>
            <consortium name="Ensembl"/>
        </authorList>
    </citation>
    <scope>IDENTIFICATION</scope>
</reference>
<dbReference type="PROSITE" id="PS50041">
    <property type="entry name" value="C_TYPE_LECTIN_2"/>
    <property type="match status" value="1"/>
</dbReference>
<feature type="signal peptide" evidence="1">
    <location>
        <begin position="1"/>
        <end position="24"/>
    </location>
</feature>
<dbReference type="Ensembl" id="ENSNMLT00000021148.1">
    <property type="protein sequence ID" value="ENSNMLP00000018809.1"/>
    <property type="gene ID" value="ENSNMLG00000012360.1"/>
</dbReference>
<dbReference type="Proteomes" id="UP000694523">
    <property type="component" value="Unplaced"/>
</dbReference>
<dbReference type="Pfam" id="PF00059">
    <property type="entry name" value="Lectin_C"/>
    <property type="match status" value="1"/>
</dbReference>
<feature type="chain" id="PRO_5034838978" description="C-type lectin domain-containing protein" evidence="1">
    <location>
        <begin position="25"/>
        <end position="167"/>
    </location>
</feature>
<proteinExistence type="predicted"/>
<dbReference type="InterPro" id="IPR002353">
    <property type="entry name" value="AntifreezeII"/>
</dbReference>
<dbReference type="PANTHER" id="PTHR22803">
    <property type="entry name" value="MANNOSE, PHOSPHOLIPASE, LECTIN RECEPTOR RELATED"/>
    <property type="match status" value="1"/>
</dbReference>
<keyword evidence="1" id="KW-0732">Signal</keyword>
<accession>A0A8C6TC13</accession>
<protein>
    <recommendedName>
        <fullName evidence="2">C-type lectin domain-containing protein</fullName>
    </recommendedName>
</protein>
<evidence type="ECO:0000313" key="3">
    <source>
        <dbReference type="Ensembl" id="ENSNMLP00000018809.1"/>
    </source>
</evidence>
<dbReference type="SMART" id="SM00034">
    <property type="entry name" value="CLECT"/>
    <property type="match status" value="1"/>
</dbReference>
<name>A0A8C6TC13_9GOBI</name>